<organism evidence="19 20">
    <name type="scientific">Acetobacteroides hydrogenigenes</name>
    <dbReference type="NCBI Taxonomy" id="979970"/>
    <lineage>
        <taxon>Bacteria</taxon>
        <taxon>Pseudomonadati</taxon>
        <taxon>Bacteroidota</taxon>
        <taxon>Bacteroidia</taxon>
        <taxon>Bacteroidales</taxon>
        <taxon>Rikenellaceae</taxon>
        <taxon>Acetobacteroides</taxon>
    </lineage>
</organism>
<comment type="similarity">
    <text evidence="2 17">Belongs to the thiolase-like superfamily. Beta-ketoacyl-ACP synthases family.</text>
</comment>
<dbReference type="EC" id="2.3.1.41" evidence="4"/>
<evidence type="ECO:0000256" key="3">
    <source>
        <dbReference type="ARBA" id="ARBA00011738"/>
    </source>
</evidence>
<evidence type="ECO:0000256" key="16">
    <source>
        <dbReference type="ARBA" id="ARBA00048506"/>
    </source>
</evidence>
<evidence type="ECO:0000256" key="9">
    <source>
        <dbReference type="ARBA" id="ARBA00023098"/>
    </source>
</evidence>
<dbReference type="AlphaFoldDB" id="A0A4R2E5P3"/>
<comment type="subunit">
    <text evidence="3">Homodimer.</text>
</comment>
<dbReference type="SUPFAM" id="SSF53901">
    <property type="entry name" value="Thiolase-like"/>
    <property type="match status" value="2"/>
</dbReference>
<evidence type="ECO:0000256" key="12">
    <source>
        <dbReference type="ARBA" id="ARBA00039450"/>
    </source>
</evidence>
<comment type="subcellular location">
    <subcellularLocation>
        <location evidence="1">Cytoplasm</location>
    </subcellularLocation>
</comment>
<dbReference type="InterPro" id="IPR018201">
    <property type="entry name" value="Ketoacyl_synth_AS"/>
</dbReference>
<dbReference type="InterPro" id="IPR000794">
    <property type="entry name" value="Beta-ketoacyl_synthase"/>
</dbReference>
<keyword evidence="6" id="KW-0444">Lipid biosynthesis</keyword>
<dbReference type="OrthoDB" id="9808669at2"/>
<keyword evidence="10" id="KW-0275">Fatty acid biosynthesis</keyword>
<dbReference type="Proteomes" id="UP000294830">
    <property type="component" value="Unassembled WGS sequence"/>
</dbReference>
<keyword evidence="7 17" id="KW-0808">Transferase</keyword>
<evidence type="ECO:0000256" key="15">
    <source>
        <dbReference type="ARBA" id="ARBA00048121"/>
    </source>
</evidence>
<keyword evidence="9" id="KW-0443">Lipid metabolism</keyword>
<comment type="catalytic activity">
    <reaction evidence="16">
        <text>a fatty acyl-[ACP] + malonyl-[ACP] + H(+) = a 3-oxoacyl-[ACP] + holo-[ACP] + CO2</text>
        <dbReference type="Rhea" id="RHEA:22836"/>
        <dbReference type="Rhea" id="RHEA-COMP:9623"/>
        <dbReference type="Rhea" id="RHEA-COMP:9685"/>
        <dbReference type="Rhea" id="RHEA-COMP:9916"/>
        <dbReference type="Rhea" id="RHEA-COMP:14125"/>
        <dbReference type="ChEBI" id="CHEBI:15378"/>
        <dbReference type="ChEBI" id="CHEBI:16526"/>
        <dbReference type="ChEBI" id="CHEBI:64479"/>
        <dbReference type="ChEBI" id="CHEBI:78449"/>
        <dbReference type="ChEBI" id="CHEBI:78776"/>
        <dbReference type="ChEBI" id="CHEBI:138651"/>
        <dbReference type="EC" id="2.3.1.41"/>
    </reaction>
    <physiologicalReaction direction="left-to-right" evidence="16">
        <dbReference type="Rhea" id="RHEA:22837"/>
    </physiologicalReaction>
</comment>
<evidence type="ECO:0000256" key="17">
    <source>
        <dbReference type="RuleBase" id="RU003694"/>
    </source>
</evidence>
<dbReference type="CDD" id="cd00834">
    <property type="entry name" value="KAS_I_II"/>
    <property type="match status" value="1"/>
</dbReference>
<dbReference type="SMART" id="SM00825">
    <property type="entry name" value="PKS_KS"/>
    <property type="match status" value="1"/>
</dbReference>
<keyword evidence="20" id="KW-1185">Reference proteome</keyword>
<dbReference type="GO" id="GO:0006633">
    <property type="term" value="P:fatty acid biosynthetic process"/>
    <property type="evidence" value="ECO:0007669"/>
    <property type="project" value="UniProtKB-KW"/>
</dbReference>
<dbReference type="GO" id="GO:0004315">
    <property type="term" value="F:3-oxoacyl-[acyl-carrier-protein] synthase activity"/>
    <property type="evidence" value="ECO:0007669"/>
    <property type="project" value="UniProtKB-EC"/>
</dbReference>
<evidence type="ECO:0000313" key="19">
    <source>
        <dbReference type="EMBL" id="TCN62895.1"/>
    </source>
</evidence>
<sequence length="407" mass="43411">MNRVVITGMGIYSCIGKNLEEVKDSLYNGKSGIGLDPARKEMGFRSGLTGMLELPNLKGKLDRRSRVCLPEQGYYAYVATLEALQNAGVDHDFLMQNEVGILYGNDSSAKAVIEGVDILRAKNDTTLIGSGNIFQAMNSTVTMNLSTIFNLRGINFTIAGACASGSHSIGMAYLLIKNGLQDYVICGGAQEVNSYSVGSFDGLSAFSIREDDPAAASRPFDKNRDGLIPSGGAATLFVESLDSALRRGAPILGEIVGYGFSSNGEHISVPNVDGPSRSLRMAIKDAGIDCKAIAYVNAHATSTPIGDFNEAKAIADVFGDNKPYVASTKSMTGHEMWMAGASEIIYSTLMMQNGFIAPNINLAEKDEASEALNIPTQTVDVEFDTFLSNSFGFGGTNSTLIVKKYNK</sequence>
<evidence type="ECO:0000256" key="10">
    <source>
        <dbReference type="ARBA" id="ARBA00023160"/>
    </source>
</evidence>
<evidence type="ECO:0000256" key="2">
    <source>
        <dbReference type="ARBA" id="ARBA00008467"/>
    </source>
</evidence>
<accession>A0A4R2E5P3</accession>
<dbReference type="InterPro" id="IPR016039">
    <property type="entry name" value="Thiolase-like"/>
</dbReference>
<reference evidence="19 20" key="1">
    <citation type="submission" date="2019-03" db="EMBL/GenBank/DDBJ databases">
        <title>Genomic Encyclopedia of Archaeal and Bacterial Type Strains, Phase II (KMG-II): from individual species to whole genera.</title>
        <authorList>
            <person name="Goeker M."/>
        </authorList>
    </citation>
    <scope>NUCLEOTIDE SEQUENCE [LARGE SCALE GENOMIC DNA]</scope>
    <source>
        <strain evidence="19 20">RL-C</strain>
    </source>
</reference>
<name>A0A4R2E5P3_9BACT</name>
<dbReference type="PROSITE" id="PS52004">
    <property type="entry name" value="KS3_2"/>
    <property type="match status" value="1"/>
</dbReference>
<evidence type="ECO:0000256" key="7">
    <source>
        <dbReference type="ARBA" id="ARBA00022679"/>
    </source>
</evidence>
<keyword evidence="5" id="KW-0963">Cytoplasm</keyword>
<dbReference type="GO" id="GO:0005829">
    <property type="term" value="C:cytosol"/>
    <property type="evidence" value="ECO:0007669"/>
    <property type="project" value="TreeGrafter"/>
</dbReference>
<keyword evidence="8" id="KW-0276">Fatty acid metabolism</keyword>
<dbReference type="Pfam" id="PF02801">
    <property type="entry name" value="Ketoacyl-synt_C"/>
    <property type="match status" value="1"/>
</dbReference>
<dbReference type="InterPro" id="IPR020841">
    <property type="entry name" value="PKS_Beta-ketoAc_synthase_dom"/>
</dbReference>
<evidence type="ECO:0000256" key="1">
    <source>
        <dbReference type="ARBA" id="ARBA00004496"/>
    </source>
</evidence>
<gene>
    <name evidence="19" type="ORF">CLV25_11730</name>
</gene>
<keyword evidence="11" id="KW-0012">Acyltransferase</keyword>
<comment type="catalytic activity">
    <reaction evidence="15">
        <text>(3Z)-decenoyl-[ACP] + malonyl-[ACP] + H(+) = 3-oxo-(5Z)-dodecenoyl-[ACP] + holo-[ACP] + CO2</text>
        <dbReference type="Rhea" id="RHEA:54940"/>
        <dbReference type="Rhea" id="RHEA-COMP:9623"/>
        <dbReference type="Rhea" id="RHEA-COMP:9685"/>
        <dbReference type="Rhea" id="RHEA-COMP:9927"/>
        <dbReference type="Rhea" id="RHEA-COMP:14042"/>
        <dbReference type="ChEBI" id="CHEBI:15378"/>
        <dbReference type="ChEBI" id="CHEBI:16526"/>
        <dbReference type="ChEBI" id="CHEBI:64479"/>
        <dbReference type="ChEBI" id="CHEBI:78449"/>
        <dbReference type="ChEBI" id="CHEBI:78798"/>
        <dbReference type="ChEBI" id="CHEBI:138410"/>
    </reaction>
    <physiologicalReaction direction="left-to-right" evidence="15">
        <dbReference type="Rhea" id="RHEA:54941"/>
    </physiologicalReaction>
</comment>
<evidence type="ECO:0000256" key="14">
    <source>
        <dbReference type="ARBA" id="ARBA00042143"/>
    </source>
</evidence>
<evidence type="ECO:0000256" key="6">
    <source>
        <dbReference type="ARBA" id="ARBA00022516"/>
    </source>
</evidence>
<dbReference type="PANTHER" id="PTHR11712:SF306">
    <property type="entry name" value="3-OXOACYL-[ACYL-CARRIER-PROTEIN] SYNTHASE 1"/>
    <property type="match status" value="1"/>
</dbReference>
<dbReference type="Gene3D" id="3.40.47.10">
    <property type="match status" value="1"/>
</dbReference>
<evidence type="ECO:0000256" key="11">
    <source>
        <dbReference type="ARBA" id="ARBA00023315"/>
    </source>
</evidence>
<evidence type="ECO:0000313" key="20">
    <source>
        <dbReference type="Proteomes" id="UP000294830"/>
    </source>
</evidence>
<dbReference type="InterPro" id="IPR014030">
    <property type="entry name" value="Ketoacyl_synth_N"/>
</dbReference>
<dbReference type="PROSITE" id="PS00606">
    <property type="entry name" value="KS3_1"/>
    <property type="match status" value="1"/>
</dbReference>
<dbReference type="EMBL" id="SLWB01000017">
    <property type="protein sequence ID" value="TCN62895.1"/>
    <property type="molecule type" value="Genomic_DNA"/>
</dbReference>
<evidence type="ECO:0000256" key="4">
    <source>
        <dbReference type="ARBA" id="ARBA00013191"/>
    </source>
</evidence>
<dbReference type="InterPro" id="IPR014031">
    <property type="entry name" value="Ketoacyl_synth_C"/>
</dbReference>
<dbReference type="RefSeq" id="WP_131840301.1">
    <property type="nucleotide sequence ID" value="NZ_SLWB01000017.1"/>
</dbReference>
<feature type="domain" description="Ketosynthase family 3 (KS3)" evidence="18">
    <location>
        <begin position="1"/>
        <end position="404"/>
    </location>
</feature>
<evidence type="ECO:0000256" key="5">
    <source>
        <dbReference type="ARBA" id="ARBA00022490"/>
    </source>
</evidence>
<evidence type="ECO:0000256" key="13">
    <source>
        <dbReference type="ARBA" id="ARBA00041620"/>
    </source>
</evidence>
<dbReference type="Pfam" id="PF00109">
    <property type="entry name" value="ketoacyl-synt"/>
    <property type="match status" value="1"/>
</dbReference>
<dbReference type="PANTHER" id="PTHR11712">
    <property type="entry name" value="POLYKETIDE SYNTHASE-RELATED"/>
    <property type="match status" value="1"/>
</dbReference>
<evidence type="ECO:0000256" key="8">
    <source>
        <dbReference type="ARBA" id="ARBA00022832"/>
    </source>
</evidence>
<comment type="caution">
    <text evidence="19">The sequence shown here is derived from an EMBL/GenBank/DDBJ whole genome shotgun (WGS) entry which is preliminary data.</text>
</comment>
<evidence type="ECO:0000259" key="18">
    <source>
        <dbReference type="PROSITE" id="PS52004"/>
    </source>
</evidence>
<protein>
    <recommendedName>
        <fullName evidence="12">3-oxoacyl-[acyl-carrier-protein] synthase 1</fullName>
        <ecNumber evidence="4">2.3.1.41</ecNumber>
    </recommendedName>
    <alternativeName>
        <fullName evidence="13">3-oxoacyl-[acyl-carrier-protein] synthase I</fullName>
    </alternativeName>
    <alternativeName>
        <fullName evidence="14">Beta-ketoacyl-ACP synthase I</fullName>
    </alternativeName>
</protein>
<proteinExistence type="inferred from homology"/>